<feature type="domain" description="AsmA" evidence="1">
    <location>
        <begin position="1"/>
        <end position="172"/>
    </location>
</feature>
<dbReference type="PANTHER" id="PTHR30441:SF4">
    <property type="entry name" value="PROTEIN ASMA"/>
    <property type="match status" value="1"/>
</dbReference>
<organism evidence="2 3">
    <name type="scientific">Sulfuricaulis limicola</name>
    <dbReference type="NCBI Taxonomy" id="1620215"/>
    <lineage>
        <taxon>Bacteria</taxon>
        <taxon>Pseudomonadati</taxon>
        <taxon>Pseudomonadota</taxon>
        <taxon>Gammaproteobacteria</taxon>
        <taxon>Acidiferrobacterales</taxon>
        <taxon>Acidiferrobacteraceae</taxon>
        <taxon>Sulfuricaulis</taxon>
    </lineage>
</organism>
<sequence length="475" mass="51952">MSRSLKIILLAVGGFVGLLVLAALALLFFVDANAYKPRLEAAASKALGMEVSAGGRLGIGFFPGLHLTLEDGRIRNRGTDLVSARQASIGIEILPLFYQKVRIDRITLKQPAISIERDRDGKFNFQKSEASDKPLPVLDLAKVSFSDGTIVYTDQQSGQGFEAANCKLDLRRLRLPGGARPDLMKRLSFTAQLDCDEIRKNDLTASNLKLTLKGKNGVYELKPVTMRIFGAQGSGSMQADFSDSVPRYHVLYSLPQFRSEEFLKTLSPQKVAQGAMDFSANLSMQGKTVSEMKQTAEGEAYLKGENITFDGIDLDRVLSRFESSQNFNLVDVGAFFFAGPIGLAVTKGYNFASIFQGSEGHSEIRTLVSDWKVERGVAQAQDVAMATKQNRIALHGGLDFVNEQFNDVTMATIDAKGCVKVRQKIRGSFQKPVVEKPNILMSLTGPARKLLKKGRDLFPGGECEVFYAGSVAPPE</sequence>
<feature type="domain" description="AsmA" evidence="1">
    <location>
        <begin position="193"/>
        <end position="320"/>
    </location>
</feature>
<dbReference type="KEGG" id="slim:SCL_1847"/>
<dbReference type="RefSeq" id="WP_096360928.1">
    <property type="nucleotide sequence ID" value="NZ_AP014879.1"/>
</dbReference>
<dbReference type="GO" id="GO:0090313">
    <property type="term" value="P:regulation of protein targeting to membrane"/>
    <property type="evidence" value="ECO:0007669"/>
    <property type="project" value="TreeGrafter"/>
</dbReference>
<keyword evidence="3" id="KW-1185">Reference proteome</keyword>
<gene>
    <name evidence="2" type="ORF">SCL_1847</name>
</gene>
<name>A0A1B4XH65_9GAMM</name>
<reference evidence="2 3" key="1">
    <citation type="submission" date="2015-05" db="EMBL/GenBank/DDBJ databases">
        <title>Complete genome sequence of a sulfur-oxidizing gammaproteobacterium strain HA5.</title>
        <authorList>
            <person name="Miura A."/>
            <person name="Kojima H."/>
            <person name="Fukui M."/>
        </authorList>
    </citation>
    <scope>NUCLEOTIDE SEQUENCE [LARGE SCALE GENOMIC DNA]</scope>
    <source>
        <strain evidence="2 3">HA5</strain>
    </source>
</reference>
<dbReference type="InParanoid" id="A0A1B4XH65"/>
<evidence type="ECO:0000259" key="1">
    <source>
        <dbReference type="Pfam" id="PF05170"/>
    </source>
</evidence>
<dbReference type="EMBL" id="AP014879">
    <property type="protein sequence ID" value="BAV34145.1"/>
    <property type="molecule type" value="Genomic_DNA"/>
</dbReference>
<accession>A0A1B4XH65</accession>
<dbReference type="InterPro" id="IPR007844">
    <property type="entry name" value="AsmA"/>
</dbReference>
<dbReference type="Pfam" id="PF05170">
    <property type="entry name" value="AsmA"/>
    <property type="match status" value="2"/>
</dbReference>
<protein>
    <recommendedName>
        <fullName evidence="1">AsmA domain-containing protein</fullName>
    </recommendedName>
</protein>
<dbReference type="Proteomes" id="UP000243180">
    <property type="component" value="Chromosome"/>
</dbReference>
<evidence type="ECO:0000313" key="2">
    <source>
        <dbReference type="EMBL" id="BAV34145.1"/>
    </source>
</evidence>
<proteinExistence type="predicted"/>
<dbReference type="PANTHER" id="PTHR30441">
    <property type="entry name" value="DUF748 DOMAIN-CONTAINING PROTEIN"/>
    <property type="match status" value="1"/>
</dbReference>
<dbReference type="GO" id="GO:0005886">
    <property type="term" value="C:plasma membrane"/>
    <property type="evidence" value="ECO:0007669"/>
    <property type="project" value="TreeGrafter"/>
</dbReference>
<dbReference type="InterPro" id="IPR052894">
    <property type="entry name" value="AsmA-related"/>
</dbReference>
<evidence type="ECO:0000313" key="3">
    <source>
        <dbReference type="Proteomes" id="UP000243180"/>
    </source>
</evidence>
<dbReference type="AlphaFoldDB" id="A0A1B4XH65"/>